<dbReference type="Pfam" id="PF05013">
    <property type="entry name" value="FGase"/>
    <property type="match status" value="1"/>
</dbReference>
<dbReference type="GO" id="GO:0080164">
    <property type="term" value="P:regulation of nitric oxide metabolic process"/>
    <property type="evidence" value="ECO:0007669"/>
    <property type="project" value="TreeGrafter"/>
</dbReference>
<dbReference type="InterPro" id="IPR012548">
    <property type="entry name" value="MATCAP"/>
</dbReference>
<dbReference type="GO" id="GO:0006508">
    <property type="term" value="P:proteolysis"/>
    <property type="evidence" value="ECO:0007669"/>
    <property type="project" value="UniProtKB-KW"/>
</dbReference>
<evidence type="ECO:0000256" key="3">
    <source>
        <dbReference type="ARBA" id="ARBA00022801"/>
    </source>
</evidence>
<evidence type="ECO:0000256" key="1">
    <source>
        <dbReference type="ARBA" id="ARBA00001947"/>
    </source>
</evidence>
<dbReference type="OrthoDB" id="9785840at2"/>
<dbReference type="NCBIfam" id="TIGR02421">
    <property type="entry name" value="QEGLA"/>
    <property type="match status" value="1"/>
</dbReference>
<dbReference type="InterPro" id="IPR007709">
    <property type="entry name" value="N-FG_amidohydro"/>
</dbReference>
<accession>M1NBH4</accession>
<dbReference type="GO" id="GO:0008237">
    <property type="term" value="F:metallopeptidase activity"/>
    <property type="evidence" value="ECO:0007669"/>
    <property type="project" value="UniProtKB-KW"/>
</dbReference>
<dbReference type="AlphaFoldDB" id="M1NBH4"/>
<dbReference type="Gene3D" id="3.40.630.40">
    <property type="entry name" value="Zn-dependent exopeptidases"/>
    <property type="match status" value="1"/>
</dbReference>
<keyword evidence="2" id="KW-0645">Protease</keyword>
<dbReference type="HOGENOM" id="CLU_026435_0_0_7"/>
<protein>
    <recommendedName>
        <fullName evidence="7">Flavohemoglobin expression-modulating QEGLA motif protein</fullName>
    </recommendedName>
</protein>
<comment type="cofactor">
    <cofactor evidence="1">
        <name>Zn(2+)</name>
        <dbReference type="ChEBI" id="CHEBI:29105"/>
    </cofactor>
</comment>
<evidence type="ECO:0000313" key="6">
    <source>
        <dbReference type="Proteomes" id="UP000011721"/>
    </source>
</evidence>
<dbReference type="Proteomes" id="UP000011721">
    <property type="component" value="Chromosome"/>
</dbReference>
<dbReference type="eggNOG" id="COG3741">
    <property type="taxonomic scope" value="Bacteria"/>
</dbReference>
<keyword evidence="4" id="KW-0482">Metalloprotease</keyword>
<dbReference type="RefSeq" id="WP_015402852.1">
    <property type="nucleotide sequence ID" value="NC_020304.1"/>
</dbReference>
<dbReference type="SMART" id="SM01154">
    <property type="entry name" value="DUF1704"/>
    <property type="match status" value="1"/>
</dbReference>
<evidence type="ECO:0008006" key="7">
    <source>
        <dbReference type="Google" id="ProtNLM"/>
    </source>
</evidence>
<dbReference type="PANTHER" id="PTHR31817:SF0">
    <property type="entry name" value="CHROMOSOME UNDETERMINED SCAFFOLD_67, WHOLE GENOME SHOTGUN SEQUENCE"/>
    <property type="match status" value="1"/>
</dbReference>
<keyword evidence="3" id="KW-0378">Hydrolase</keyword>
<gene>
    <name evidence="5" type="ordered locus">UWK_00573</name>
</gene>
<dbReference type="Pfam" id="PF08014">
    <property type="entry name" value="MATCAP"/>
    <property type="match status" value="1"/>
</dbReference>
<dbReference type="InterPro" id="IPR012656">
    <property type="entry name" value="CHP02421_QEGLA"/>
</dbReference>
<dbReference type="KEGG" id="dsf:UWK_00573"/>
<evidence type="ECO:0000313" key="5">
    <source>
        <dbReference type="EMBL" id="AGF77154.1"/>
    </source>
</evidence>
<dbReference type="SUPFAM" id="SSF53187">
    <property type="entry name" value="Zn-dependent exopeptidases"/>
    <property type="match status" value="1"/>
</dbReference>
<sequence>MQTLSEKEIIRNIRRQEPFAAVITSGAFSIRVDRYTPAVCTAIHAGHAVQEELHDKLLLSETERRYEEDPFTGDMLASLPIVMEALDSRYQYDLNRLPEEAIYDEAWGKKVWKEPLTEKEKQASIARHDSYYRVLHSLLTVLEKLFARCIIYDLHSYNHKRLTAATPLFNIGTHFINMDEYQPVVNHLKGLLLKTEFPNIENRLALDDVFLGKGYQAAFIHEQHNKSLCIPLEIKKVYMDETTGESYPLILEAVTETLKQAFSYNAAYFSRKFTGKKIQRALFFAEESSRVVKKVDTALYRVAKGIDTLRYINPVNLSQERKRFFAKQCSYTPQFRYRQLKIDPFAFRKKLYAIGVDTIQDVSIRQLYRSTIDMLAQKVDLLTTIGTDSFLYNSLRFHGEPSEADIELARFLIAAPPIEKEKNPKLLSARECANVFKRAENDYGFSFQVELSSRIVARAMVSSGRRKVMINRNAQFTEVEIQALIHHELGVHMVTTSNARQQYLKIFRMGLPGNTETQEGLALLSEYLSGNLTLARLQSLAHRVMAVHMMVKNYDFPRTFKALSDDYGLSREDAFNLTVRVYRGGGFTKDYLYLTGLRKALQLYRSGTDLQPMFVGKTSIAFLDTLKEMLGRDVVSNPLHLPRAWQMKVQSSPILDYLLSSFG</sequence>
<dbReference type="EMBL" id="CP003985">
    <property type="protein sequence ID" value="AGF77154.1"/>
    <property type="molecule type" value="Genomic_DNA"/>
</dbReference>
<keyword evidence="6" id="KW-1185">Reference proteome</keyword>
<evidence type="ECO:0000256" key="4">
    <source>
        <dbReference type="ARBA" id="ARBA00023049"/>
    </source>
</evidence>
<dbReference type="PANTHER" id="PTHR31817">
    <property type="match status" value="1"/>
</dbReference>
<organism evidence="5 6">
    <name type="scientific">Desulfocapsa sulfexigens (strain DSM 10523 / SB164P1)</name>
    <dbReference type="NCBI Taxonomy" id="1167006"/>
    <lineage>
        <taxon>Bacteria</taxon>
        <taxon>Pseudomonadati</taxon>
        <taxon>Thermodesulfobacteriota</taxon>
        <taxon>Desulfobulbia</taxon>
        <taxon>Desulfobulbales</taxon>
        <taxon>Desulfocapsaceae</taxon>
        <taxon>Desulfocapsa</taxon>
    </lineage>
</organism>
<evidence type="ECO:0000256" key="2">
    <source>
        <dbReference type="ARBA" id="ARBA00022670"/>
    </source>
</evidence>
<dbReference type="PATRIC" id="fig|1167006.5.peg.656"/>
<dbReference type="STRING" id="1167006.UWK_00573"/>
<reference evidence="6" key="1">
    <citation type="journal article" date="2013" name="Stand. Genomic Sci.">
        <title>Complete genome sequence of Desulfocapsa sulfexigens, a marine deltaproteobacterium specialized in disproportionating inorganic sulfur compounds.</title>
        <authorList>
            <person name="Finster K.W."/>
            <person name="Kjeldsen K.U."/>
            <person name="Kube M."/>
            <person name="Reinhardt R."/>
            <person name="Mussmann M."/>
            <person name="Amann R."/>
            <person name="Schreiber L."/>
        </authorList>
    </citation>
    <scope>NUCLEOTIDE SEQUENCE [LARGE SCALE GENOMIC DNA]</scope>
    <source>
        <strain evidence="6">DSM 10523 / SB164P1</strain>
    </source>
</reference>
<dbReference type="eggNOG" id="COG3930">
    <property type="taxonomic scope" value="Bacteria"/>
</dbReference>
<proteinExistence type="predicted"/>
<name>M1NBH4_DESSD</name>